<feature type="compositionally biased region" description="Basic and acidic residues" evidence="1">
    <location>
        <begin position="84"/>
        <end position="149"/>
    </location>
</feature>
<evidence type="ECO:0000313" key="4">
    <source>
        <dbReference type="Proteomes" id="UP001139971"/>
    </source>
</evidence>
<reference evidence="3" key="1">
    <citation type="submission" date="2023-02" db="EMBL/GenBank/DDBJ databases">
        <title>Tahibacter soli sp. nov. isolated from soil.</title>
        <authorList>
            <person name="Baek J.H."/>
            <person name="Lee J.K."/>
            <person name="Choi D.G."/>
            <person name="Jeon C.O."/>
        </authorList>
    </citation>
    <scope>NUCLEOTIDE SEQUENCE</scope>
    <source>
        <strain evidence="3">BL</strain>
    </source>
</reference>
<sequence>MRKMLPIVMVVAAAYSTHAFADEVTCESKSSKRVECSMDTRGEVRIVKQLSNAACVEGRTWGLSKHSVWVDKGCRAVFASHIGDRHDGRRDDGHDHDDDRHDGHGHGNDRDDDRRDDRGRDDDRRGNDRRDDRRDDQRDDDRDGRRDSQRGGGSRIAFLNAKCPGNIEVHADEGGPVYINGKEARFNPSNENYYEASGGGVTVSVSRNTDGSQSVSYSGPGRANGVCRVTSD</sequence>
<gene>
    <name evidence="3" type="ORF">OD750_017370</name>
</gene>
<dbReference type="RefSeq" id="WP_263541955.1">
    <property type="nucleotide sequence ID" value="NZ_JAOVZO020000018.1"/>
</dbReference>
<name>A0A9X3YL28_9GAMM</name>
<accession>A0A9X3YL28</accession>
<feature type="chain" id="PRO_5040999436" evidence="2">
    <location>
        <begin position="22"/>
        <end position="232"/>
    </location>
</feature>
<organism evidence="3 4">
    <name type="scientific">Tahibacter soli</name>
    <dbReference type="NCBI Taxonomy" id="2983605"/>
    <lineage>
        <taxon>Bacteria</taxon>
        <taxon>Pseudomonadati</taxon>
        <taxon>Pseudomonadota</taxon>
        <taxon>Gammaproteobacteria</taxon>
        <taxon>Lysobacterales</taxon>
        <taxon>Rhodanobacteraceae</taxon>
        <taxon>Tahibacter</taxon>
    </lineage>
</organism>
<dbReference type="AlphaFoldDB" id="A0A9X3YL28"/>
<dbReference type="Pfam" id="PF11218">
    <property type="entry name" value="DUF3011"/>
    <property type="match status" value="1"/>
</dbReference>
<feature type="region of interest" description="Disordered" evidence="1">
    <location>
        <begin position="84"/>
        <end position="158"/>
    </location>
</feature>
<feature type="region of interest" description="Disordered" evidence="1">
    <location>
        <begin position="211"/>
        <end position="232"/>
    </location>
</feature>
<evidence type="ECO:0000256" key="1">
    <source>
        <dbReference type="SAM" id="MobiDB-lite"/>
    </source>
</evidence>
<keyword evidence="4" id="KW-1185">Reference proteome</keyword>
<dbReference type="Proteomes" id="UP001139971">
    <property type="component" value="Unassembled WGS sequence"/>
</dbReference>
<protein>
    <submittedName>
        <fullName evidence="3">DUF3011 domain-containing protein</fullName>
    </submittedName>
</protein>
<dbReference type="InterPro" id="IPR021381">
    <property type="entry name" value="DUF3011"/>
</dbReference>
<evidence type="ECO:0000313" key="3">
    <source>
        <dbReference type="EMBL" id="MDC8014319.1"/>
    </source>
</evidence>
<proteinExistence type="predicted"/>
<feature type="signal peptide" evidence="2">
    <location>
        <begin position="1"/>
        <end position="21"/>
    </location>
</feature>
<evidence type="ECO:0000256" key="2">
    <source>
        <dbReference type="SAM" id="SignalP"/>
    </source>
</evidence>
<keyword evidence="2" id="KW-0732">Signal</keyword>
<dbReference type="EMBL" id="JAOVZO020000018">
    <property type="protein sequence ID" value="MDC8014319.1"/>
    <property type="molecule type" value="Genomic_DNA"/>
</dbReference>
<comment type="caution">
    <text evidence="3">The sequence shown here is derived from an EMBL/GenBank/DDBJ whole genome shotgun (WGS) entry which is preliminary data.</text>
</comment>